<dbReference type="InParanoid" id="A0A165B8Y6"/>
<name>A0A165B8Y6_EXIGL</name>
<feature type="compositionally biased region" description="Basic and acidic residues" evidence="1">
    <location>
        <begin position="251"/>
        <end position="262"/>
    </location>
</feature>
<evidence type="ECO:0000313" key="3">
    <source>
        <dbReference type="Proteomes" id="UP000077266"/>
    </source>
</evidence>
<evidence type="ECO:0000313" key="2">
    <source>
        <dbReference type="EMBL" id="KZV80094.1"/>
    </source>
</evidence>
<feature type="compositionally biased region" description="Basic and acidic residues" evidence="1">
    <location>
        <begin position="197"/>
        <end position="225"/>
    </location>
</feature>
<dbReference type="EMBL" id="KV426523">
    <property type="protein sequence ID" value="KZV80094.1"/>
    <property type="molecule type" value="Genomic_DNA"/>
</dbReference>
<organism evidence="2 3">
    <name type="scientific">Exidia glandulosa HHB12029</name>
    <dbReference type="NCBI Taxonomy" id="1314781"/>
    <lineage>
        <taxon>Eukaryota</taxon>
        <taxon>Fungi</taxon>
        <taxon>Dikarya</taxon>
        <taxon>Basidiomycota</taxon>
        <taxon>Agaricomycotina</taxon>
        <taxon>Agaricomycetes</taxon>
        <taxon>Auriculariales</taxon>
        <taxon>Exidiaceae</taxon>
        <taxon>Exidia</taxon>
    </lineage>
</organism>
<keyword evidence="3" id="KW-1185">Reference proteome</keyword>
<accession>A0A165B8Y6</accession>
<dbReference type="Proteomes" id="UP000077266">
    <property type="component" value="Unassembled WGS sequence"/>
</dbReference>
<protein>
    <submittedName>
        <fullName evidence="2">Uncharacterized protein</fullName>
    </submittedName>
</protein>
<evidence type="ECO:0000256" key="1">
    <source>
        <dbReference type="SAM" id="MobiDB-lite"/>
    </source>
</evidence>
<dbReference type="AlphaFoldDB" id="A0A165B8Y6"/>
<gene>
    <name evidence="2" type="ORF">EXIGLDRAFT_436128</name>
</gene>
<proteinExistence type="predicted"/>
<feature type="region of interest" description="Disordered" evidence="1">
    <location>
        <begin position="171"/>
        <end position="266"/>
    </location>
</feature>
<sequence length="278" mass="31812">MKKDIGGGLILRVKQPALKRFGLDENTNMIVVIFDKPQPGSAEWNDMKRGKFIQFVHRWQSKSGQVSAETLHAIVNQARAMVDADADLALDLEGEEDEESRRRTVLEQAMIYKDIKIRNSNSNGGSGSATRKRKSVGEEKTLVHYFAKGKGKEVEEEEEIRAVPAKDFYERVQERQASRPRLSRPSSERDELDFLGNDERERARQKQLKEERARAYDRGEAEKGRRMSTRRLKALEQEEEEEEEVKTVAVARKDKEPVKNPDEMYVPSPLVGKAVVLT</sequence>
<reference evidence="2 3" key="1">
    <citation type="journal article" date="2016" name="Mol. Biol. Evol.">
        <title>Comparative Genomics of Early-Diverging Mushroom-Forming Fungi Provides Insights into the Origins of Lignocellulose Decay Capabilities.</title>
        <authorList>
            <person name="Nagy L.G."/>
            <person name="Riley R."/>
            <person name="Tritt A."/>
            <person name="Adam C."/>
            <person name="Daum C."/>
            <person name="Floudas D."/>
            <person name="Sun H."/>
            <person name="Yadav J.S."/>
            <person name="Pangilinan J."/>
            <person name="Larsson K.H."/>
            <person name="Matsuura K."/>
            <person name="Barry K."/>
            <person name="Labutti K."/>
            <person name="Kuo R."/>
            <person name="Ohm R.A."/>
            <person name="Bhattacharya S.S."/>
            <person name="Shirouzu T."/>
            <person name="Yoshinaga Y."/>
            <person name="Martin F.M."/>
            <person name="Grigoriev I.V."/>
            <person name="Hibbett D.S."/>
        </authorList>
    </citation>
    <scope>NUCLEOTIDE SEQUENCE [LARGE SCALE GENOMIC DNA]</scope>
    <source>
        <strain evidence="2 3">HHB12029</strain>
    </source>
</reference>